<name>A0AAX6GVS6_IRIPA</name>
<evidence type="ECO:0000313" key="3">
    <source>
        <dbReference type="Proteomes" id="UP001140949"/>
    </source>
</evidence>
<comment type="caution">
    <text evidence="2">The sequence shown here is derived from an EMBL/GenBank/DDBJ whole genome shotgun (WGS) entry which is preliminary data.</text>
</comment>
<gene>
    <name evidence="2" type="ORF">M6B38_342095</name>
</gene>
<sequence length="211" mass="24213">MLVPMCEDCDKVKVKYQDVQDADGAGNLEEWVSASRVGSPVILGIRLCGRPVVRLDPPCGAKSSCSLGVGSVVDAWWHDGWWEGIVIEKISKEIFRVLLPGERQNSTFTVSDLRPLQDCVGNKWKHKRSYCCLIWIGRKNICRVMKVDQLEPRSPARWKQRPRGKARVYVSPCRVESIQCKGRRKPLFQTYDLDLLHWNRYKKKKASKRTG</sequence>
<feature type="domain" description="Agenet" evidence="1">
    <location>
        <begin position="65"/>
        <end position="121"/>
    </location>
</feature>
<keyword evidence="3" id="KW-1185">Reference proteome</keyword>
<dbReference type="PANTHER" id="PTHR31917">
    <property type="entry name" value="AGENET DOMAIN-CONTAINING PROTEIN-RELATED"/>
    <property type="match status" value="1"/>
</dbReference>
<dbReference type="AlphaFoldDB" id="A0AAX6GVS6"/>
<dbReference type="InterPro" id="IPR008395">
    <property type="entry name" value="Agenet-like_dom"/>
</dbReference>
<reference evidence="2" key="1">
    <citation type="journal article" date="2023" name="GigaByte">
        <title>Genome assembly of the bearded iris, Iris pallida Lam.</title>
        <authorList>
            <person name="Bruccoleri R.E."/>
            <person name="Oakeley E.J."/>
            <person name="Faust A.M.E."/>
            <person name="Altorfer M."/>
            <person name="Dessus-Babus S."/>
            <person name="Burckhardt D."/>
            <person name="Oertli M."/>
            <person name="Naumann U."/>
            <person name="Petersen F."/>
            <person name="Wong J."/>
        </authorList>
    </citation>
    <scope>NUCLEOTIDE SEQUENCE</scope>
    <source>
        <strain evidence="2">GSM-AAB239-AS_SAM_17_03QT</strain>
    </source>
</reference>
<organism evidence="2 3">
    <name type="scientific">Iris pallida</name>
    <name type="common">Sweet iris</name>
    <dbReference type="NCBI Taxonomy" id="29817"/>
    <lineage>
        <taxon>Eukaryota</taxon>
        <taxon>Viridiplantae</taxon>
        <taxon>Streptophyta</taxon>
        <taxon>Embryophyta</taxon>
        <taxon>Tracheophyta</taxon>
        <taxon>Spermatophyta</taxon>
        <taxon>Magnoliopsida</taxon>
        <taxon>Liliopsida</taxon>
        <taxon>Asparagales</taxon>
        <taxon>Iridaceae</taxon>
        <taxon>Iridoideae</taxon>
        <taxon>Irideae</taxon>
        <taxon>Iris</taxon>
    </lineage>
</organism>
<dbReference type="Proteomes" id="UP001140949">
    <property type="component" value="Unassembled WGS sequence"/>
</dbReference>
<dbReference type="Pfam" id="PF05641">
    <property type="entry name" value="Agenet"/>
    <property type="match status" value="1"/>
</dbReference>
<dbReference type="SMART" id="SM00743">
    <property type="entry name" value="Agenet"/>
    <property type="match status" value="1"/>
</dbReference>
<protein>
    <recommendedName>
        <fullName evidence="1">Agenet domain-containing protein</fullName>
    </recommendedName>
</protein>
<evidence type="ECO:0000313" key="2">
    <source>
        <dbReference type="EMBL" id="KAJ6832880.1"/>
    </source>
</evidence>
<proteinExistence type="predicted"/>
<dbReference type="PANTHER" id="PTHR31917:SF58">
    <property type="entry name" value="AGENET AND BROMO-ADJACENT HOMOLOGY (BAH) DOMAIN-CONTAINING PROTEIN"/>
    <property type="match status" value="1"/>
</dbReference>
<accession>A0AAX6GVS6</accession>
<dbReference type="EMBL" id="JANAVB010015600">
    <property type="protein sequence ID" value="KAJ6832880.1"/>
    <property type="molecule type" value="Genomic_DNA"/>
</dbReference>
<dbReference type="InterPro" id="IPR014002">
    <property type="entry name" value="Agenet_dom_plant"/>
</dbReference>
<reference evidence="2" key="2">
    <citation type="submission" date="2023-04" db="EMBL/GenBank/DDBJ databases">
        <authorList>
            <person name="Bruccoleri R.E."/>
            <person name="Oakeley E.J."/>
            <person name="Faust A.-M."/>
            <person name="Dessus-Babus S."/>
            <person name="Altorfer M."/>
            <person name="Burckhardt D."/>
            <person name="Oertli M."/>
            <person name="Naumann U."/>
            <person name="Petersen F."/>
            <person name="Wong J."/>
        </authorList>
    </citation>
    <scope>NUCLEOTIDE SEQUENCE</scope>
    <source>
        <strain evidence="2">GSM-AAB239-AS_SAM_17_03QT</strain>
        <tissue evidence="2">Leaf</tissue>
    </source>
</reference>
<evidence type="ECO:0000259" key="1">
    <source>
        <dbReference type="SMART" id="SM00743"/>
    </source>
</evidence>